<evidence type="ECO:0000313" key="9">
    <source>
        <dbReference type="Proteomes" id="UP000059188"/>
    </source>
</evidence>
<dbReference type="STRING" id="1108050.A0A0B7G3D8"/>
<dbReference type="AlphaFoldDB" id="A0A0B7G3D8"/>
<evidence type="ECO:0000256" key="1">
    <source>
        <dbReference type="ARBA" id="ARBA00011073"/>
    </source>
</evidence>
<feature type="active site" description="Charge relay system" evidence="5">
    <location>
        <position position="337"/>
    </location>
</feature>
<keyword evidence="4 5" id="KW-0720">Serine protease</keyword>
<dbReference type="PROSITE" id="PS51892">
    <property type="entry name" value="SUBTILASE"/>
    <property type="match status" value="1"/>
</dbReference>
<feature type="chain" id="PRO_5002116231" evidence="6">
    <location>
        <begin position="19"/>
        <end position="402"/>
    </location>
</feature>
<dbReference type="InterPro" id="IPR050131">
    <property type="entry name" value="Peptidase_S8_subtilisin-like"/>
</dbReference>
<dbReference type="PROSITE" id="PS00138">
    <property type="entry name" value="SUBTILASE_SER"/>
    <property type="match status" value="1"/>
</dbReference>
<dbReference type="InterPro" id="IPR015500">
    <property type="entry name" value="Peptidase_S8_subtilisin-rel"/>
</dbReference>
<reference evidence="8 9" key="1">
    <citation type="submission" date="2014-11" db="EMBL/GenBank/DDBJ databases">
        <authorList>
            <person name="Wibberg Daniel"/>
        </authorList>
    </citation>
    <scope>NUCLEOTIDE SEQUENCE [LARGE SCALE GENOMIC DNA]</scope>
    <source>
        <strain evidence="8">Rhizoctonia solani AG1-IB 7/3/14</strain>
    </source>
</reference>
<dbReference type="CDD" id="cd04077">
    <property type="entry name" value="Peptidases_S8_PCSK9_ProteinaseK_like"/>
    <property type="match status" value="1"/>
</dbReference>
<feature type="domain" description="Peptidase S8/S53" evidence="7">
    <location>
        <begin position="142"/>
        <end position="372"/>
    </location>
</feature>
<dbReference type="OrthoDB" id="19448at2759"/>
<protein>
    <submittedName>
        <fullName evidence="8">Cuticle-degrading protease</fullName>
    </submittedName>
</protein>
<dbReference type="PANTHER" id="PTHR43806:SF11">
    <property type="entry name" value="CEREVISIN-RELATED"/>
    <property type="match status" value="1"/>
</dbReference>
<evidence type="ECO:0000256" key="5">
    <source>
        <dbReference type="PROSITE-ProRule" id="PRU01240"/>
    </source>
</evidence>
<dbReference type="Gene3D" id="3.40.50.200">
    <property type="entry name" value="Peptidase S8/S53 domain"/>
    <property type="match status" value="1"/>
</dbReference>
<evidence type="ECO:0000256" key="3">
    <source>
        <dbReference type="ARBA" id="ARBA00022801"/>
    </source>
</evidence>
<evidence type="ECO:0000259" key="7">
    <source>
        <dbReference type="Pfam" id="PF00082"/>
    </source>
</evidence>
<dbReference type="InterPro" id="IPR036852">
    <property type="entry name" value="Peptidase_S8/S53_dom_sf"/>
</dbReference>
<evidence type="ECO:0000256" key="2">
    <source>
        <dbReference type="ARBA" id="ARBA00022670"/>
    </source>
</evidence>
<dbReference type="GO" id="GO:0005615">
    <property type="term" value="C:extracellular space"/>
    <property type="evidence" value="ECO:0007669"/>
    <property type="project" value="TreeGrafter"/>
</dbReference>
<dbReference type="FunFam" id="3.40.50.200:FF:000007">
    <property type="entry name" value="Subtilisin-like serine protease"/>
    <property type="match status" value="1"/>
</dbReference>
<sequence>MRTAFLVSALALIVPTLSAPTSTVVPIAKRAGPVVPNSYIIKLKDGTSKSLVLNLLHTISGFIITHDYCELFHGFTSNLQGDALAFVQKMPEVEHIEENGIFSLAEYEEVSGFDLTSPTAGAHHGQHDALVARADSSSANGSGTDIYAIDTGVNVGHEDFGGRAHYGESFIEGESADDENGHGTHTAATAAGKKFGVATNAKIIAVKVLDKRGSGETSGVISGVCWAYGNFKKTKRPSVATMSLGGPASLSLNYAVKHAIKRGLHFTVAAGNENKLADDTSPANVEPANTVGAVDSNNQKASFSNYGNFVDVWAPGVDILSAWIGSSGATKILSGTSMATPHVAGILAVMLSRCENLNDPAILSEKLRKNAQENATFSNSAVAGGATPNKGIAQLWECEYYQ</sequence>
<evidence type="ECO:0000313" key="8">
    <source>
        <dbReference type="EMBL" id="CEL63013.1"/>
    </source>
</evidence>
<evidence type="ECO:0000256" key="6">
    <source>
        <dbReference type="SAM" id="SignalP"/>
    </source>
</evidence>
<name>A0A0B7G3D8_THACB</name>
<keyword evidence="2 5" id="KW-0645">Protease</keyword>
<dbReference type="PANTHER" id="PTHR43806">
    <property type="entry name" value="PEPTIDASE S8"/>
    <property type="match status" value="1"/>
</dbReference>
<proteinExistence type="inferred from homology"/>
<dbReference type="Pfam" id="PF00082">
    <property type="entry name" value="Peptidase_S8"/>
    <property type="match status" value="1"/>
</dbReference>
<organism evidence="8 9">
    <name type="scientific">Thanatephorus cucumeris (strain AG1-IB / isolate 7/3/14)</name>
    <name type="common">Lettuce bottom rot fungus</name>
    <name type="synonym">Rhizoctonia solani</name>
    <dbReference type="NCBI Taxonomy" id="1108050"/>
    <lineage>
        <taxon>Eukaryota</taxon>
        <taxon>Fungi</taxon>
        <taxon>Dikarya</taxon>
        <taxon>Basidiomycota</taxon>
        <taxon>Agaricomycotina</taxon>
        <taxon>Agaricomycetes</taxon>
        <taxon>Cantharellales</taxon>
        <taxon>Ceratobasidiaceae</taxon>
        <taxon>Rhizoctonia</taxon>
        <taxon>Rhizoctonia solani AG-1</taxon>
    </lineage>
</organism>
<accession>A0A0B7G3D8</accession>
<keyword evidence="3 5" id="KW-0378">Hydrolase</keyword>
<evidence type="ECO:0000256" key="4">
    <source>
        <dbReference type="ARBA" id="ARBA00022825"/>
    </source>
</evidence>
<dbReference type="SUPFAM" id="SSF52743">
    <property type="entry name" value="Subtilisin-like"/>
    <property type="match status" value="1"/>
</dbReference>
<dbReference type="InterPro" id="IPR000209">
    <property type="entry name" value="Peptidase_S8/S53_dom"/>
</dbReference>
<feature type="active site" description="Charge relay system" evidence="5">
    <location>
        <position position="150"/>
    </location>
</feature>
<comment type="similarity">
    <text evidence="1 5">Belongs to the peptidase S8 family.</text>
</comment>
<keyword evidence="9" id="KW-1185">Reference proteome</keyword>
<dbReference type="SUPFAM" id="SSF54897">
    <property type="entry name" value="Protease propeptides/inhibitors"/>
    <property type="match status" value="1"/>
</dbReference>
<feature type="signal peptide" evidence="6">
    <location>
        <begin position="1"/>
        <end position="18"/>
    </location>
</feature>
<dbReference type="GO" id="GO:0004252">
    <property type="term" value="F:serine-type endopeptidase activity"/>
    <property type="evidence" value="ECO:0007669"/>
    <property type="project" value="UniProtKB-UniRule"/>
</dbReference>
<dbReference type="InterPro" id="IPR037045">
    <property type="entry name" value="S8pro/Inhibitor_I9_sf"/>
</dbReference>
<dbReference type="InterPro" id="IPR023828">
    <property type="entry name" value="Peptidase_S8_Ser-AS"/>
</dbReference>
<dbReference type="InterPro" id="IPR034193">
    <property type="entry name" value="PCSK9_ProteinaseK-like"/>
</dbReference>
<dbReference type="Proteomes" id="UP000059188">
    <property type="component" value="Unassembled WGS sequence"/>
</dbReference>
<feature type="active site" description="Charge relay system" evidence="5">
    <location>
        <position position="182"/>
    </location>
</feature>
<dbReference type="GO" id="GO:0006508">
    <property type="term" value="P:proteolysis"/>
    <property type="evidence" value="ECO:0007669"/>
    <property type="project" value="UniProtKB-KW"/>
</dbReference>
<keyword evidence="6" id="KW-0732">Signal</keyword>
<dbReference type="PRINTS" id="PR00723">
    <property type="entry name" value="SUBTILISIN"/>
</dbReference>
<gene>
    <name evidence="8" type="ORF">RSOLAG1IB_10652</name>
</gene>
<dbReference type="Gene3D" id="3.30.70.80">
    <property type="entry name" value="Peptidase S8 propeptide/proteinase inhibitor I9"/>
    <property type="match status" value="1"/>
</dbReference>
<dbReference type="EMBL" id="LN679176">
    <property type="protein sequence ID" value="CEL63013.1"/>
    <property type="molecule type" value="Genomic_DNA"/>
</dbReference>